<dbReference type="PRINTS" id="PR00352">
    <property type="entry name" value="3FE4SFRDOXIN"/>
</dbReference>
<dbReference type="PANTHER" id="PTHR36923:SF3">
    <property type="entry name" value="FERREDOXIN"/>
    <property type="match status" value="1"/>
</dbReference>
<dbReference type="SUPFAM" id="SSF54862">
    <property type="entry name" value="4Fe-4S ferredoxins"/>
    <property type="match status" value="1"/>
</dbReference>
<evidence type="ECO:0000256" key="1">
    <source>
        <dbReference type="ARBA" id="ARBA00022448"/>
    </source>
</evidence>
<name>A0A2N2E9N2_9BACT</name>
<dbReference type="InterPro" id="IPR017900">
    <property type="entry name" value="4Fe4S_Fe_S_CS"/>
</dbReference>
<dbReference type="InterPro" id="IPR017896">
    <property type="entry name" value="4Fe4S_Fe-S-bd"/>
</dbReference>
<proteinExistence type="predicted"/>
<dbReference type="Gene3D" id="3.30.70.20">
    <property type="match status" value="1"/>
</dbReference>
<dbReference type="PANTHER" id="PTHR36923">
    <property type="entry name" value="FERREDOXIN"/>
    <property type="match status" value="1"/>
</dbReference>
<evidence type="ECO:0000256" key="6">
    <source>
        <dbReference type="RuleBase" id="RU368020"/>
    </source>
</evidence>
<accession>A0A2N2E9N2</accession>
<sequence length="58" mass="6151">MSIKVDQSKCIGCGMCVNMCPKVFKINSAGKSEVLSNNDVDCARNAANSCPVEAIKVE</sequence>
<dbReference type="PROSITE" id="PS51379">
    <property type="entry name" value="4FE4S_FER_2"/>
    <property type="match status" value="1"/>
</dbReference>
<reference evidence="8 9" key="1">
    <citation type="journal article" date="2017" name="ISME J.">
        <title>Potential for microbial H2 and metal transformations associated with novel bacteria and archaea in deep terrestrial subsurface sediments.</title>
        <authorList>
            <person name="Hernsdorf A.W."/>
            <person name="Amano Y."/>
            <person name="Miyakawa K."/>
            <person name="Ise K."/>
            <person name="Suzuki Y."/>
            <person name="Anantharaman K."/>
            <person name="Probst A."/>
            <person name="Burstein D."/>
            <person name="Thomas B.C."/>
            <person name="Banfield J.F."/>
        </authorList>
    </citation>
    <scope>NUCLEOTIDE SEQUENCE [LARGE SCALE GENOMIC DNA]</scope>
    <source>
        <strain evidence="8">HGW-Falkowbacteria-1</strain>
    </source>
</reference>
<organism evidence="8 9">
    <name type="scientific">Candidatus Falkowbacteria bacterium HGW-Falkowbacteria-1</name>
    <dbReference type="NCBI Taxonomy" id="2013768"/>
    <lineage>
        <taxon>Bacteria</taxon>
        <taxon>Candidatus Falkowiibacteriota</taxon>
    </lineage>
</organism>
<gene>
    <name evidence="8" type="ORF">CVU82_02210</name>
</gene>
<dbReference type="GO" id="GO:0051536">
    <property type="term" value="F:iron-sulfur cluster binding"/>
    <property type="evidence" value="ECO:0007669"/>
    <property type="project" value="UniProtKB-KW"/>
</dbReference>
<evidence type="ECO:0000313" key="8">
    <source>
        <dbReference type="EMBL" id="PKM91388.1"/>
    </source>
</evidence>
<evidence type="ECO:0000256" key="3">
    <source>
        <dbReference type="ARBA" id="ARBA00022982"/>
    </source>
</evidence>
<dbReference type="InterPro" id="IPR001080">
    <property type="entry name" value="3Fe4S_ferredoxin"/>
</dbReference>
<dbReference type="PROSITE" id="PS00198">
    <property type="entry name" value="4FE4S_FER_1"/>
    <property type="match status" value="1"/>
</dbReference>
<comment type="caution">
    <text evidence="8">The sequence shown here is derived from an EMBL/GenBank/DDBJ whole genome shotgun (WGS) entry which is preliminary data.</text>
</comment>
<feature type="domain" description="4Fe-4S ferredoxin-type" evidence="7">
    <location>
        <begin position="1"/>
        <end position="29"/>
    </location>
</feature>
<evidence type="ECO:0000256" key="5">
    <source>
        <dbReference type="ARBA" id="ARBA00023014"/>
    </source>
</evidence>
<keyword evidence="2 6" id="KW-0479">Metal-binding</keyword>
<keyword evidence="1 6" id="KW-0813">Transport</keyword>
<dbReference type="Pfam" id="PF13370">
    <property type="entry name" value="Fer4_13"/>
    <property type="match status" value="1"/>
</dbReference>
<evidence type="ECO:0000256" key="2">
    <source>
        <dbReference type="ARBA" id="ARBA00022723"/>
    </source>
</evidence>
<evidence type="ECO:0000256" key="4">
    <source>
        <dbReference type="ARBA" id="ARBA00023004"/>
    </source>
</evidence>
<dbReference type="AlphaFoldDB" id="A0A2N2E9N2"/>
<keyword evidence="4 6" id="KW-0408">Iron</keyword>
<evidence type="ECO:0000259" key="7">
    <source>
        <dbReference type="PROSITE" id="PS51379"/>
    </source>
</evidence>
<comment type="function">
    <text evidence="6">Ferredoxins are iron-sulfur proteins that transfer electrons in a wide variety of metabolic reactions.</text>
</comment>
<evidence type="ECO:0000313" key="9">
    <source>
        <dbReference type="Proteomes" id="UP000233517"/>
    </source>
</evidence>
<protein>
    <recommendedName>
        <fullName evidence="6">Ferredoxin</fullName>
    </recommendedName>
</protein>
<keyword evidence="3 6" id="KW-0249">Electron transport</keyword>
<dbReference type="InterPro" id="IPR051269">
    <property type="entry name" value="Fe-S_cluster_ET"/>
</dbReference>
<dbReference type="GO" id="GO:0005506">
    <property type="term" value="F:iron ion binding"/>
    <property type="evidence" value="ECO:0007669"/>
    <property type="project" value="UniProtKB-UniRule"/>
</dbReference>
<dbReference type="EMBL" id="PHAI01000002">
    <property type="protein sequence ID" value="PKM91388.1"/>
    <property type="molecule type" value="Genomic_DNA"/>
</dbReference>
<dbReference type="Proteomes" id="UP000233517">
    <property type="component" value="Unassembled WGS sequence"/>
</dbReference>
<dbReference type="GO" id="GO:0009055">
    <property type="term" value="F:electron transfer activity"/>
    <property type="evidence" value="ECO:0007669"/>
    <property type="project" value="UniProtKB-UniRule"/>
</dbReference>
<keyword evidence="5 6" id="KW-0411">Iron-sulfur</keyword>